<evidence type="ECO:0000313" key="7">
    <source>
        <dbReference type="Proteomes" id="UP000579250"/>
    </source>
</evidence>
<evidence type="ECO:0000256" key="3">
    <source>
        <dbReference type="SAM" id="MobiDB-lite"/>
    </source>
</evidence>
<comment type="caution">
    <text evidence="6">The sequence shown here is derived from an EMBL/GenBank/DDBJ whole genome shotgun (WGS) entry which is preliminary data.</text>
</comment>
<dbReference type="SUPFAM" id="SSF51055">
    <property type="entry name" value="Carbohydrate binding domain"/>
    <property type="match status" value="1"/>
</dbReference>
<dbReference type="Pfam" id="PF02839">
    <property type="entry name" value="CBM_5_12"/>
    <property type="match status" value="1"/>
</dbReference>
<dbReference type="InterPro" id="IPR003610">
    <property type="entry name" value="CBM5/12"/>
</dbReference>
<keyword evidence="2" id="KW-0378">Hydrolase</keyword>
<sequence length="297" mass="32044">MRSIRSKAAAVAVTVPAASALVVLGTATAASAHGTMSDPPSRVYTCFEEGPETPQSDACKAAVAASGTQAFYDWNEVSLLNAGGHSREIVPDGQLCSAGRAKYRGLDLQRADWPATRMEPGRQTIIYHATAPHSNSDFEFYITREGWDPTQPLRWSDLVPLASFTHQYPTTFTKWTLDIPPRTGRHILYSIWQRVVGSEEAFYTCSDIDFGGSGTPTPTPTPTPTDTPTPTPTPTPTETPTPTPTPTEQPSGTWQAGTAYATGDRVTYNGTTYTCRQAHTAIAGWEPPNTPALWQPA</sequence>
<dbReference type="Gene3D" id="2.70.50.50">
    <property type="entry name" value="chitin-binding protein cbp21"/>
    <property type="match status" value="1"/>
</dbReference>
<evidence type="ECO:0000256" key="1">
    <source>
        <dbReference type="ARBA" id="ARBA00022729"/>
    </source>
</evidence>
<dbReference type="GO" id="GO:0005576">
    <property type="term" value="C:extracellular region"/>
    <property type="evidence" value="ECO:0007669"/>
    <property type="project" value="InterPro"/>
</dbReference>
<dbReference type="InterPro" id="IPR036573">
    <property type="entry name" value="CBM_sf_5/12"/>
</dbReference>
<dbReference type="PANTHER" id="PTHR34823:SF1">
    <property type="entry name" value="CHITIN-BINDING TYPE-4 DOMAIN-CONTAINING PROTEIN"/>
    <property type="match status" value="1"/>
</dbReference>
<organism evidence="6 7">
    <name type="scientific">Actinomadura latina</name>
    <dbReference type="NCBI Taxonomy" id="163603"/>
    <lineage>
        <taxon>Bacteria</taxon>
        <taxon>Bacillati</taxon>
        <taxon>Actinomycetota</taxon>
        <taxon>Actinomycetes</taxon>
        <taxon>Streptosporangiales</taxon>
        <taxon>Thermomonosporaceae</taxon>
        <taxon>Actinomadura</taxon>
    </lineage>
</organism>
<evidence type="ECO:0000256" key="2">
    <source>
        <dbReference type="ARBA" id="ARBA00022801"/>
    </source>
</evidence>
<dbReference type="GO" id="GO:0004553">
    <property type="term" value="F:hydrolase activity, hydrolyzing O-glycosyl compounds"/>
    <property type="evidence" value="ECO:0007669"/>
    <property type="project" value="InterPro"/>
</dbReference>
<dbReference type="GO" id="GO:0005975">
    <property type="term" value="P:carbohydrate metabolic process"/>
    <property type="evidence" value="ECO:0007669"/>
    <property type="project" value="InterPro"/>
</dbReference>
<dbReference type="EMBL" id="JAAXPI010000003">
    <property type="protein sequence ID" value="NKZ02845.1"/>
    <property type="molecule type" value="Genomic_DNA"/>
</dbReference>
<dbReference type="Pfam" id="PF03067">
    <property type="entry name" value="LPMO_10"/>
    <property type="match status" value="1"/>
</dbReference>
<dbReference type="InterPro" id="IPR014756">
    <property type="entry name" value="Ig_E-set"/>
</dbReference>
<proteinExistence type="predicted"/>
<protein>
    <submittedName>
        <fullName evidence="6">Chitin-binding protein</fullName>
    </submittedName>
</protein>
<dbReference type="GO" id="GO:0030246">
    <property type="term" value="F:carbohydrate binding"/>
    <property type="evidence" value="ECO:0007669"/>
    <property type="project" value="InterPro"/>
</dbReference>
<dbReference type="InterPro" id="IPR051024">
    <property type="entry name" value="GlcNAc_Chitin_IntDeg"/>
</dbReference>
<keyword evidence="1 4" id="KW-0732">Signal</keyword>
<feature type="compositionally biased region" description="Pro residues" evidence="3">
    <location>
        <begin position="217"/>
        <end position="247"/>
    </location>
</feature>
<evidence type="ECO:0000259" key="5">
    <source>
        <dbReference type="SMART" id="SM00495"/>
    </source>
</evidence>
<dbReference type="SUPFAM" id="SSF81296">
    <property type="entry name" value="E set domains"/>
    <property type="match status" value="1"/>
</dbReference>
<dbReference type="Gene3D" id="2.10.10.20">
    <property type="entry name" value="Carbohydrate-binding module superfamily 5/12"/>
    <property type="match status" value="1"/>
</dbReference>
<feature type="chain" id="PRO_5039567674" evidence="4">
    <location>
        <begin position="33"/>
        <end position="297"/>
    </location>
</feature>
<gene>
    <name evidence="6" type="ORF">HGB48_03625</name>
</gene>
<feature type="region of interest" description="Disordered" evidence="3">
    <location>
        <begin position="207"/>
        <end position="256"/>
    </location>
</feature>
<dbReference type="SMART" id="SM00495">
    <property type="entry name" value="ChtBD3"/>
    <property type="match status" value="1"/>
</dbReference>
<keyword evidence="7" id="KW-1185">Reference proteome</keyword>
<name>A0A846YVZ5_9ACTN</name>
<evidence type="ECO:0000256" key="4">
    <source>
        <dbReference type="SAM" id="SignalP"/>
    </source>
</evidence>
<dbReference type="AlphaFoldDB" id="A0A846YVZ5"/>
<dbReference type="RefSeq" id="WP_067635315.1">
    <property type="nucleotide sequence ID" value="NZ_JAAXPI010000003.1"/>
</dbReference>
<evidence type="ECO:0000313" key="6">
    <source>
        <dbReference type="EMBL" id="NKZ02845.1"/>
    </source>
</evidence>
<dbReference type="PANTHER" id="PTHR34823">
    <property type="entry name" value="GLCNAC-BINDING PROTEIN A"/>
    <property type="match status" value="1"/>
</dbReference>
<dbReference type="Proteomes" id="UP000579250">
    <property type="component" value="Unassembled WGS sequence"/>
</dbReference>
<feature type="signal peptide" evidence="4">
    <location>
        <begin position="1"/>
        <end position="32"/>
    </location>
</feature>
<dbReference type="InterPro" id="IPR004302">
    <property type="entry name" value="Cellulose/chitin-bd_N"/>
</dbReference>
<dbReference type="CDD" id="cd21177">
    <property type="entry name" value="LPMO_AA10"/>
    <property type="match status" value="1"/>
</dbReference>
<accession>A0A846YVZ5</accession>
<feature type="domain" description="Chitin-binding type-3" evidence="5">
    <location>
        <begin position="251"/>
        <end position="297"/>
    </location>
</feature>
<dbReference type="CDD" id="cd12214">
    <property type="entry name" value="ChiA1_BD"/>
    <property type="match status" value="1"/>
</dbReference>
<reference evidence="6 7" key="1">
    <citation type="submission" date="2020-04" db="EMBL/GenBank/DDBJ databases">
        <title>MicrobeNet Type strains.</title>
        <authorList>
            <person name="Nicholson A.C."/>
        </authorList>
    </citation>
    <scope>NUCLEOTIDE SEQUENCE [LARGE SCALE GENOMIC DNA]</scope>
    <source>
        <strain evidence="6 7">ATCC BAA-277</strain>
    </source>
</reference>